<sequence length="310" mass="34705">MPPTASPPAAVRIGVSGWRYPGWRGNFYPAGVAQARELHYASRQFSSIELNGSFYSLQRPSSYARWAAETPPGFVFTVKGARYLTHMLRLRNAAQALGNFFASGLFALGDKLGPILWQFPANFAFDQALFEAFFSALPRDTVAAARVARQRDERMQGRELLEPPVRRALRHAVEVRHASFATPGFMALLRRHGIAWVVADTPLPWPSHEDVTADFVYLRLHGSTELYNSHYSAAEIARWAACIQAWRRGRQPADARLVDPAAPGPRAPLEVFCYFDNTDKLHAPVNARELMQALDVHWPPSGEAATPRRR</sequence>
<dbReference type="SUPFAM" id="SSF117396">
    <property type="entry name" value="TM1631-like"/>
    <property type="match status" value="1"/>
</dbReference>
<dbReference type="InterPro" id="IPR036520">
    <property type="entry name" value="UPF0759_sf"/>
</dbReference>
<dbReference type="InterPro" id="IPR002763">
    <property type="entry name" value="DUF72"/>
</dbReference>
<accession>A0A937CZZ0</accession>
<proteinExistence type="predicted"/>
<dbReference type="PANTHER" id="PTHR30348">
    <property type="entry name" value="UNCHARACTERIZED PROTEIN YECE"/>
    <property type="match status" value="1"/>
</dbReference>
<name>A0A937CZZ0_9BURK</name>
<evidence type="ECO:0000313" key="1">
    <source>
        <dbReference type="EMBL" id="MBL0418864.1"/>
    </source>
</evidence>
<dbReference type="Proteomes" id="UP000613011">
    <property type="component" value="Unassembled WGS sequence"/>
</dbReference>
<organism evidence="1 2">
    <name type="scientific">Ramlibacter aurantiacus</name>
    <dbReference type="NCBI Taxonomy" id="2801330"/>
    <lineage>
        <taxon>Bacteria</taxon>
        <taxon>Pseudomonadati</taxon>
        <taxon>Pseudomonadota</taxon>
        <taxon>Betaproteobacteria</taxon>
        <taxon>Burkholderiales</taxon>
        <taxon>Comamonadaceae</taxon>
        <taxon>Ramlibacter</taxon>
    </lineage>
</organism>
<dbReference type="EMBL" id="JAEQNA010000001">
    <property type="protein sequence ID" value="MBL0418864.1"/>
    <property type="molecule type" value="Genomic_DNA"/>
</dbReference>
<evidence type="ECO:0000313" key="2">
    <source>
        <dbReference type="Proteomes" id="UP000613011"/>
    </source>
</evidence>
<protein>
    <submittedName>
        <fullName evidence="1">DUF72 domain-containing protein</fullName>
    </submittedName>
</protein>
<dbReference type="RefSeq" id="WP_201681941.1">
    <property type="nucleotide sequence ID" value="NZ_JAEQNA010000001.1"/>
</dbReference>
<comment type="caution">
    <text evidence="1">The sequence shown here is derived from an EMBL/GenBank/DDBJ whole genome shotgun (WGS) entry which is preliminary data.</text>
</comment>
<dbReference type="Pfam" id="PF01904">
    <property type="entry name" value="DUF72"/>
    <property type="match status" value="1"/>
</dbReference>
<dbReference type="AlphaFoldDB" id="A0A937CZZ0"/>
<dbReference type="PANTHER" id="PTHR30348:SF4">
    <property type="entry name" value="DUF72 DOMAIN-CONTAINING PROTEIN"/>
    <property type="match status" value="1"/>
</dbReference>
<gene>
    <name evidence="1" type="ORF">JI739_00755</name>
</gene>
<keyword evidence="2" id="KW-1185">Reference proteome</keyword>
<dbReference type="Gene3D" id="3.20.20.410">
    <property type="entry name" value="Protein of unknown function UPF0759"/>
    <property type="match status" value="1"/>
</dbReference>
<reference evidence="1" key="1">
    <citation type="submission" date="2021-01" db="EMBL/GenBank/DDBJ databases">
        <title>Ramlibacter sp. strain AW1 16S ribosomal RNA gene Genome sequencing and assembly.</title>
        <authorList>
            <person name="Kang M."/>
        </authorList>
    </citation>
    <scope>NUCLEOTIDE SEQUENCE</scope>
    <source>
        <strain evidence="1">AW1</strain>
    </source>
</reference>